<evidence type="ECO:0000256" key="10">
    <source>
        <dbReference type="ARBA" id="ARBA00022833"/>
    </source>
</evidence>
<keyword evidence="13" id="KW-0238">DNA-binding</keyword>
<dbReference type="InterPro" id="IPR044574">
    <property type="entry name" value="ARIP4-like"/>
</dbReference>
<dbReference type="GO" id="GO:0003677">
    <property type="term" value="F:DNA binding"/>
    <property type="evidence" value="ECO:0007669"/>
    <property type="project" value="UniProtKB-KW"/>
</dbReference>
<feature type="domain" description="PHD-type" evidence="19">
    <location>
        <begin position="89"/>
        <end position="227"/>
    </location>
</feature>
<feature type="compositionally biased region" description="Low complexity" evidence="16">
    <location>
        <begin position="1440"/>
        <end position="1456"/>
    </location>
</feature>
<dbReference type="EMBL" id="JALJAT010000004">
    <property type="protein sequence ID" value="KAK4470498.1"/>
    <property type="molecule type" value="Genomic_DNA"/>
</dbReference>
<evidence type="ECO:0000313" key="21">
    <source>
        <dbReference type="Proteomes" id="UP001292079"/>
    </source>
</evidence>
<evidence type="ECO:0000259" key="17">
    <source>
        <dbReference type="PROSITE" id="PS51192"/>
    </source>
</evidence>
<dbReference type="CDD" id="cd11726">
    <property type="entry name" value="ADDz_ATRX"/>
    <property type="match status" value="1"/>
</dbReference>
<dbReference type="InterPro" id="IPR014001">
    <property type="entry name" value="Helicase_ATP-bd"/>
</dbReference>
<dbReference type="GO" id="GO:0005634">
    <property type="term" value="C:nucleus"/>
    <property type="evidence" value="ECO:0007669"/>
    <property type="project" value="UniProtKB-SubCell"/>
</dbReference>
<feature type="compositionally biased region" description="Basic and acidic residues" evidence="16">
    <location>
        <begin position="929"/>
        <end position="941"/>
    </location>
</feature>
<dbReference type="InterPro" id="IPR049730">
    <property type="entry name" value="SNF2/RAD54-like_C"/>
</dbReference>
<name>A0AAE2D3W1_SCHME</name>
<feature type="region of interest" description="Disordered" evidence="16">
    <location>
        <begin position="595"/>
        <end position="672"/>
    </location>
</feature>
<dbReference type="GO" id="GO:0004386">
    <property type="term" value="F:helicase activity"/>
    <property type="evidence" value="ECO:0007669"/>
    <property type="project" value="UniProtKB-KW"/>
</dbReference>
<keyword evidence="6" id="KW-0547">Nucleotide-binding</keyword>
<evidence type="ECO:0000256" key="2">
    <source>
        <dbReference type="ARBA" id="ARBA00004574"/>
    </source>
</evidence>
<reference evidence="20" key="2">
    <citation type="journal article" date="2023" name="Infect Dis Poverty">
        <title>Chromosome-scale genome of the human blood fluke Schistosoma mekongi and its implications for public health.</title>
        <authorList>
            <person name="Zhou M."/>
            <person name="Xu L."/>
            <person name="Xu D."/>
            <person name="Chen W."/>
            <person name="Khan J."/>
            <person name="Hu Y."/>
            <person name="Huang H."/>
            <person name="Wei H."/>
            <person name="Zhang Y."/>
            <person name="Chusongsang P."/>
            <person name="Tanasarnprasert K."/>
            <person name="Hu X."/>
            <person name="Limpanont Y."/>
            <person name="Lv Z."/>
        </authorList>
    </citation>
    <scope>NUCLEOTIDE SEQUENCE</scope>
    <source>
        <strain evidence="20">LV_2022a</strain>
    </source>
</reference>
<evidence type="ECO:0000256" key="13">
    <source>
        <dbReference type="ARBA" id="ARBA00023125"/>
    </source>
</evidence>
<dbReference type="PANTHER" id="PTHR45797:SF3">
    <property type="entry name" value="TRANSCRIPTIONAL REGULATOR ATRX HOMOLOG"/>
    <property type="match status" value="1"/>
</dbReference>
<protein>
    <recommendedName>
        <fullName evidence="15">ATP-dependent helicase ATRX</fullName>
    </recommendedName>
</protein>
<dbReference type="PROSITE" id="PS51194">
    <property type="entry name" value="HELICASE_CTER"/>
    <property type="match status" value="1"/>
</dbReference>
<comment type="similarity">
    <text evidence="3">Belongs to the SNF2/RAD54 helicase family.</text>
</comment>
<reference evidence="20" key="1">
    <citation type="submission" date="2022-04" db="EMBL/GenBank/DDBJ databases">
        <authorList>
            <person name="Xu L."/>
            <person name="Lv Z."/>
        </authorList>
    </citation>
    <scope>NUCLEOTIDE SEQUENCE</scope>
    <source>
        <strain evidence="20">LV_2022a</strain>
    </source>
</reference>
<feature type="compositionally biased region" description="Basic residues" evidence="16">
    <location>
        <begin position="953"/>
        <end position="968"/>
    </location>
</feature>
<keyword evidence="11" id="KW-0067">ATP-binding</keyword>
<evidence type="ECO:0000256" key="5">
    <source>
        <dbReference type="ARBA" id="ARBA00022723"/>
    </source>
</evidence>
<dbReference type="InterPro" id="IPR000330">
    <property type="entry name" value="SNF2_N"/>
</dbReference>
<dbReference type="GO" id="GO:0008270">
    <property type="term" value="F:zinc ion binding"/>
    <property type="evidence" value="ECO:0007669"/>
    <property type="project" value="UniProtKB-KW"/>
</dbReference>
<organism evidence="20 21">
    <name type="scientific">Schistosoma mekongi</name>
    <name type="common">Parasitic worm</name>
    <dbReference type="NCBI Taxonomy" id="38744"/>
    <lineage>
        <taxon>Eukaryota</taxon>
        <taxon>Metazoa</taxon>
        <taxon>Spiralia</taxon>
        <taxon>Lophotrochozoa</taxon>
        <taxon>Platyhelminthes</taxon>
        <taxon>Trematoda</taxon>
        <taxon>Digenea</taxon>
        <taxon>Strigeidida</taxon>
        <taxon>Schistosomatoidea</taxon>
        <taxon>Schistosomatidae</taxon>
        <taxon>Schistosoma</taxon>
    </lineage>
</organism>
<feature type="compositionally biased region" description="Polar residues" evidence="16">
    <location>
        <begin position="639"/>
        <end position="651"/>
    </location>
</feature>
<dbReference type="InterPro" id="IPR025766">
    <property type="entry name" value="ADD"/>
</dbReference>
<keyword evidence="5" id="KW-0479">Metal-binding</keyword>
<keyword evidence="12" id="KW-0779">Telomere</keyword>
<dbReference type="Pfam" id="PF17981">
    <property type="entry name" value="ADD_ATRX"/>
    <property type="match status" value="1"/>
</dbReference>
<keyword evidence="21" id="KW-1185">Reference proteome</keyword>
<dbReference type="InterPro" id="IPR011011">
    <property type="entry name" value="Znf_FYVE_PHD"/>
</dbReference>
<dbReference type="GO" id="GO:0000781">
    <property type="term" value="C:chromosome, telomeric region"/>
    <property type="evidence" value="ECO:0007669"/>
    <property type="project" value="UniProtKB-SubCell"/>
</dbReference>
<evidence type="ECO:0000256" key="11">
    <source>
        <dbReference type="ARBA" id="ARBA00022840"/>
    </source>
</evidence>
<keyword evidence="8" id="KW-0378">Hydrolase</keyword>
<dbReference type="SMART" id="SM00487">
    <property type="entry name" value="DEXDc"/>
    <property type="match status" value="1"/>
</dbReference>
<dbReference type="SUPFAM" id="SSF57903">
    <property type="entry name" value="FYVE/PHD zinc finger"/>
    <property type="match status" value="1"/>
</dbReference>
<feature type="region of interest" description="Disordered" evidence="16">
    <location>
        <begin position="229"/>
        <end position="262"/>
    </location>
</feature>
<dbReference type="SMART" id="SM00490">
    <property type="entry name" value="HELICc"/>
    <property type="match status" value="1"/>
</dbReference>
<dbReference type="InterPro" id="IPR038718">
    <property type="entry name" value="SNF2-like_sf"/>
</dbReference>
<dbReference type="InterPro" id="IPR013083">
    <property type="entry name" value="Znf_RING/FYVE/PHD"/>
</dbReference>
<evidence type="ECO:0000256" key="12">
    <source>
        <dbReference type="ARBA" id="ARBA00022895"/>
    </source>
</evidence>
<feature type="region of interest" description="Disordered" evidence="16">
    <location>
        <begin position="857"/>
        <end position="990"/>
    </location>
</feature>
<dbReference type="Pfam" id="PF00271">
    <property type="entry name" value="Helicase_C"/>
    <property type="match status" value="1"/>
</dbReference>
<comment type="caution">
    <text evidence="20">The sequence shown here is derived from an EMBL/GenBank/DDBJ whole genome shotgun (WGS) entry which is preliminary data.</text>
</comment>
<evidence type="ECO:0000256" key="8">
    <source>
        <dbReference type="ARBA" id="ARBA00022801"/>
    </source>
</evidence>
<evidence type="ECO:0000259" key="19">
    <source>
        <dbReference type="PROSITE" id="PS51533"/>
    </source>
</evidence>
<feature type="region of interest" description="Disordered" evidence="16">
    <location>
        <begin position="744"/>
        <end position="764"/>
    </location>
</feature>
<dbReference type="PROSITE" id="PS51533">
    <property type="entry name" value="ADD"/>
    <property type="match status" value="1"/>
</dbReference>
<feature type="compositionally biased region" description="Basic and acidic residues" evidence="16">
    <location>
        <begin position="801"/>
        <end position="811"/>
    </location>
</feature>
<feature type="compositionally biased region" description="Polar residues" evidence="16">
    <location>
        <begin position="595"/>
        <end position="622"/>
    </location>
</feature>
<feature type="region of interest" description="Disordered" evidence="16">
    <location>
        <begin position="1440"/>
        <end position="1532"/>
    </location>
</feature>
<dbReference type="PROSITE" id="PS51192">
    <property type="entry name" value="HELICASE_ATP_BIND_1"/>
    <property type="match status" value="1"/>
</dbReference>
<dbReference type="Pfam" id="PF00176">
    <property type="entry name" value="SNF2-rel_dom"/>
    <property type="match status" value="1"/>
</dbReference>
<dbReference type="Proteomes" id="UP001292079">
    <property type="component" value="Unassembled WGS sequence"/>
</dbReference>
<feature type="domain" description="Helicase C-terminal" evidence="18">
    <location>
        <begin position="1566"/>
        <end position="1768"/>
    </location>
</feature>
<keyword evidence="4" id="KW-0158">Chromosome</keyword>
<evidence type="ECO:0000256" key="9">
    <source>
        <dbReference type="ARBA" id="ARBA00022806"/>
    </source>
</evidence>
<dbReference type="CDD" id="cd18793">
    <property type="entry name" value="SF2_C_SNF"/>
    <property type="match status" value="1"/>
</dbReference>
<feature type="compositionally biased region" description="Acidic residues" evidence="16">
    <location>
        <begin position="1519"/>
        <end position="1530"/>
    </location>
</feature>
<keyword evidence="9" id="KW-0347">Helicase</keyword>
<feature type="compositionally biased region" description="Basic and acidic residues" evidence="16">
    <location>
        <begin position="979"/>
        <end position="990"/>
    </location>
</feature>
<feature type="compositionally biased region" description="Low complexity" evidence="16">
    <location>
        <begin position="1480"/>
        <end position="1497"/>
    </location>
</feature>
<dbReference type="GO" id="GO:0010468">
    <property type="term" value="P:regulation of gene expression"/>
    <property type="evidence" value="ECO:0007669"/>
    <property type="project" value="UniProtKB-ARBA"/>
</dbReference>
<evidence type="ECO:0000256" key="15">
    <source>
        <dbReference type="ARBA" id="ARBA00031106"/>
    </source>
</evidence>
<evidence type="ECO:0000259" key="18">
    <source>
        <dbReference type="PROSITE" id="PS51194"/>
    </source>
</evidence>
<evidence type="ECO:0000256" key="6">
    <source>
        <dbReference type="ARBA" id="ARBA00022741"/>
    </source>
</evidence>
<dbReference type="GO" id="GO:0016887">
    <property type="term" value="F:ATP hydrolysis activity"/>
    <property type="evidence" value="ECO:0007669"/>
    <property type="project" value="InterPro"/>
</dbReference>
<feature type="compositionally biased region" description="Polar residues" evidence="16">
    <location>
        <begin position="241"/>
        <end position="262"/>
    </location>
</feature>
<feature type="domain" description="Helicase ATP-binding" evidence="17">
    <location>
        <begin position="1108"/>
        <end position="1295"/>
    </location>
</feature>
<keyword evidence="7" id="KW-0863">Zinc-finger</keyword>
<dbReference type="PANTHER" id="PTHR45797">
    <property type="entry name" value="RAD54-LIKE"/>
    <property type="match status" value="1"/>
</dbReference>
<feature type="compositionally biased region" description="Acidic residues" evidence="16">
    <location>
        <begin position="812"/>
        <end position="821"/>
    </location>
</feature>
<comment type="subcellular location">
    <subcellularLocation>
        <location evidence="2">Chromosome</location>
        <location evidence="2">Telomere</location>
    </subcellularLocation>
    <subcellularLocation>
        <location evidence="1">Nucleus</location>
    </subcellularLocation>
</comment>
<dbReference type="Gene3D" id="3.40.50.300">
    <property type="entry name" value="P-loop containing nucleotide triphosphate hydrolases"/>
    <property type="match status" value="1"/>
</dbReference>
<feature type="compositionally biased region" description="Low complexity" evidence="16">
    <location>
        <begin position="747"/>
        <end position="757"/>
    </location>
</feature>
<dbReference type="GO" id="GO:0005524">
    <property type="term" value="F:ATP binding"/>
    <property type="evidence" value="ECO:0007669"/>
    <property type="project" value="UniProtKB-KW"/>
</dbReference>
<gene>
    <name evidence="20" type="ORF">MN116_006046</name>
</gene>
<evidence type="ECO:0000256" key="16">
    <source>
        <dbReference type="SAM" id="MobiDB-lite"/>
    </source>
</evidence>
<feature type="compositionally biased region" description="Polar residues" evidence="16">
    <location>
        <begin position="867"/>
        <end position="878"/>
    </location>
</feature>
<evidence type="ECO:0000256" key="14">
    <source>
        <dbReference type="ARBA" id="ARBA00023242"/>
    </source>
</evidence>
<keyword evidence="14" id="KW-0539">Nucleus</keyword>
<proteinExistence type="inferred from homology"/>
<keyword evidence="10" id="KW-0862">Zinc</keyword>
<evidence type="ECO:0000313" key="20">
    <source>
        <dbReference type="EMBL" id="KAK4470498.1"/>
    </source>
</evidence>
<feature type="region of interest" description="Disordered" evidence="16">
    <location>
        <begin position="797"/>
        <end position="832"/>
    </location>
</feature>
<evidence type="ECO:0000256" key="7">
    <source>
        <dbReference type="ARBA" id="ARBA00022771"/>
    </source>
</evidence>
<evidence type="ECO:0000256" key="4">
    <source>
        <dbReference type="ARBA" id="ARBA00022454"/>
    </source>
</evidence>
<accession>A0AAE2D3W1</accession>
<dbReference type="CDD" id="cd18007">
    <property type="entry name" value="DEXHc_ATRX-like"/>
    <property type="match status" value="1"/>
</dbReference>
<dbReference type="SUPFAM" id="SSF52540">
    <property type="entry name" value="P-loop containing nucleoside triphosphate hydrolases"/>
    <property type="match status" value="2"/>
</dbReference>
<evidence type="ECO:0000256" key="3">
    <source>
        <dbReference type="ARBA" id="ARBA00007025"/>
    </source>
</evidence>
<feature type="compositionally biased region" description="Basic residues" evidence="16">
    <location>
        <begin position="896"/>
        <end position="905"/>
    </location>
</feature>
<evidence type="ECO:0000256" key="1">
    <source>
        <dbReference type="ARBA" id="ARBA00004123"/>
    </source>
</evidence>
<dbReference type="InterPro" id="IPR027417">
    <property type="entry name" value="P-loop_NTPase"/>
</dbReference>
<sequence>MRKKPSVTKCQIDEDKSSSEIFNNVPSECDGTHSDADSDVVQISPLFLMDSTGRPVLQDGTPVVEPEFVDSVSDTYGRNEKSHLSKISSSFSPGVMDFIKCTACCCKLQPFTMPFSVHPILKVILCKRCTKYSESQNFAKDDAGKDDNCKWCSDGGDLVCCDTCSCAICKKCIKQNLGRTYLRKVESLNESDTWNCFVCDPTPIKTLQDNCSEIVAKVEEYEAIRKRRSMKAQENWRSRSKGQCNESNGTGEPDSSTSHANLNNVLEDSIPNNILNKEIVSQVPNIQSNGVNISETNKYDKVNASSVINDHIQLATSESIDLHDIFNQISSVNETNIKTALRASQRCLDTFARDIRRLENSLMRNPPEVDLHKIGQSFQGIYKFHLFTRLGNLVTRMQEEEDIIKTTPIISKQTVPSQPIRILPKLNNVTSVPLPVSTISSSDVTIDLTKEDNATGNISVPEVLEQKTVLLNLPSEAFPAPIYLQQPTSVTPASRNGNNEDNYTTITITTSDNIIKHKLEEVGIEGQADTGKRCKLDIVGESAVGNHGSELSHENLLDQELEKEVHNLERICAKSINCCLTEQSNVIDERECVEANSNPGKQKKSIQNDGNKSANQRTNRQAKITKKNPVEFEDDSWSIEDNLNSSQNNADATFDSSESNDLPNDEDDDIDNSNVYLSRQNQLETKTIDYLHNLTARDDILKPSSDDDDVADRVLDSINTKAADSYNNNNASISSAEFDGDLKDDSASNNYNSSAESSNDDFNKNKSMCVNLKRNMGPSDPVVCLTRLAKALVNENVSSPEKTEYLRRSLPDDVDEEDESESNSNKDAVDLQVSSNSHNAKRMRHLFCSSDSDGNSAVAVGDECESEQSTASNSSKSSVYDRRTRKIKQNTTLSARSKRPLKRPSVKPTSFLSDDDDNDDNNHKKAKHKEVEDMKKNDRDTSSSTDEVENVAPRRKSCNTKRRRRLHKAKSDDTDDDVVQEKHLKGNKGKEPIYEELNDDTLDAKGRKKIRRIYTANRLSETTKAAEASEQERRRRLAERQKMYNEFIVKDGEGINAVTTKLILDPGDPIIEVHPAIVKHLKPHQVEAVRFLWDCTIESVELQTSCSESTSSAGSGAILAHCMGLGKTLSVISFLHTLLRYPEQINIRTCLIICPVNTLLNWKHEWDMWLPEDEPVDVFELASKTGNRLKLDIVKHWHTSGGVLLIGYDMFRNFIMTLMKRTRSKDVKNTLSSALLNPGPDIVVCDEGHLMKNAKSHIAKAVSQIRTMKRIILTGTPLQNNLNEYHTMVDFVKPNLLGTLKEFNNRFVNPIKNGQHSNSTPRDVNIMKKRAHILYKTLDGCVQRKDYSVLTKYLPPRYEYVIMCRLTKVQQELYSYFLENLDNMGSNNSSNNQDETSNRKTLFMVQQTLYRISTHPHALRIHETREARKMLLMDEDNFIDDSANSSESSNNSISSGDSDDDNDKRKNDNEFDEDSEHGKSSNNITNSSNINNTSPASRPRRRHRPMTRQESKNPTVIIDSDDDHDDDDSESVIKLGESQKPWWYMFYKDEYDWQINVGAKMDVLFNILKRCSDIGDKVIMFSHSLISLDLVEKFLTEINRQWSVYQNQTSNVKGSDNSESLQNPELLNRPDLSAYFSDIGHNTWVRGLDYERMDGSMNINTRKDLQARFNSTSNTRLRLFIISTKAGGLGINLISANRLILLDASWNPSHDIQSIFRSYRFGQSKPVYIYRLIAQGTIEEKIYDRQVTKQSLSLRVIDELQIGRHFSDADLQELFTFEPDIWNPEGNDKRPTPILPKDRLLADMLTEYAHLIVTYHNHDSLLEHREDEGLTESERQEAWREFEEEKRLGMSLAQHQRLLLQQEWLAQHQQLQQQQQLQLQYLQQQQQQQQFQFQQRLAMPHFANPNFRFPIIPSSNAEPTIIISDDNSNPVQSSTTDNYCSNINHDMHTLPALSFAGNASNVGSFTTCANSVSGIPVTASSVGSTSTIINISGSSIEDLQTALPQGINSSSSLTVHSSRTPQPRYVTQPVTSLPSNAYGALYSEVRRNVMLKDPSLASNPEKLDKLTLNRLLNALTTPVLISSNDTVMRNPTTFPLRNKTSQIYPQSKN</sequence>
<dbReference type="InterPro" id="IPR001650">
    <property type="entry name" value="Helicase_C-like"/>
</dbReference>
<dbReference type="Gene3D" id="3.40.50.10810">
    <property type="entry name" value="Tandem AAA-ATPase domain"/>
    <property type="match status" value="1"/>
</dbReference>
<dbReference type="InterPro" id="IPR041430">
    <property type="entry name" value="ADD_ATRX"/>
</dbReference>
<dbReference type="Gene3D" id="3.30.40.10">
    <property type="entry name" value="Zinc/RING finger domain, C3HC4 (zinc finger)"/>
    <property type="match status" value="1"/>
</dbReference>